<dbReference type="SUPFAM" id="SSF53756">
    <property type="entry name" value="UDP-Glycosyltransferase/glycogen phosphorylase"/>
    <property type="match status" value="1"/>
</dbReference>
<feature type="domain" description="3-deoxy-D-manno-octulosonic-acid transferase N-terminal" evidence="15">
    <location>
        <begin position="34"/>
        <end position="210"/>
    </location>
</feature>
<dbReference type="PANTHER" id="PTHR42755:SF1">
    <property type="entry name" value="3-DEOXY-D-MANNO-OCTULOSONIC ACID TRANSFERASE, MITOCHONDRIAL-RELATED"/>
    <property type="match status" value="1"/>
</dbReference>
<dbReference type="AlphaFoldDB" id="A0A066RTH9"/>
<evidence type="ECO:0000256" key="2">
    <source>
        <dbReference type="ARBA" id="ARBA00004713"/>
    </source>
</evidence>
<sequence length="424" mass="46599">MMLRFLYTCLLTLIAPVLLLSLYKKRPGVSPVGKRWKEHFGFSDKVQGHQPLWIHAVSVGETLAVTPLIKALKARHPALPILLTTTTATGAEQAARLGDLVEHRYMPLDFPWALRPFLKKQQPRALCIMETELWPNTLAAAKRVGLPVTVLNARLSERSCQRYAKVQPLFQLLANNLDQVLCQHQDDAERFLRLGVPGQAVQITGSIKFDLSLPEGLAQASAILRDELGRQRPVWIAASTHDGEDEPVLDAHRQILASYPNALLILVPRHPERFNQVHTLCLQHGFTTARRTQPNSSLSDKQVYLADTMGEMMLLLGACDVAFVGGSLIGDKVGGHNLLEPAALAKPVLTGPSYYNFTDITTQLLNASGAEVIDDSKALAETVMRLLDNQEAQSQMGQAALDVVKANQGAIERTLTALEGSIVR</sequence>
<evidence type="ECO:0000256" key="11">
    <source>
        <dbReference type="PIRSR" id="PIRSR639901-1"/>
    </source>
</evidence>
<dbReference type="Pfam" id="PF04413">
    <property type="entry name" value="Glycos_transf_N"/>
    <property type="match status" value="1"/>
</dbReference>
<feature type="active site" description="Proton acceptor" evidence="11">
    <location>
        <position position="61"/>
    </location>
</feature>
<dbReference type="NCBIfam" id="NF004388">
    <property type="entry name" value="PRK05749.1-4"/>
    <property type="match status" value="1"/>
</dbReference>
<evidence type="ECO:0000256" key="8">
    <source>
        <dbReference type="ARBA" id="ARBA00022968"/>
    </source>
</evidence>
<gene>
    <name evidence="16" type="ORF">EA58_16245</name>
</gene>
<evidence type="ECO:0000313" key="16">
    <source>
        <dbReference type="EMBL" id="KDM90658.1"/>
    </source>
</evidence>
<feature type="domain" description="Glycosyl transferase family 1" evidence="14">
    <location>
        <begin position="301"/>
        <end position="400"/>
    </location>
</feature>
<organism evidence="16 17">
    <name type="scientific">Photobacterium galatheae</name>
    <dbReference type="NCBI Taxonomy" id="1654360"/>
    <lineage>
        <taxon>Bacteria</taxon>
        <taxon>Pseudomonadati</taxon>
        <taxon>Pseudomonadota</taxon>
        <taxon>Gammaproteobacteria</taxon>
        <taxon>Vibrionales</taxon>
        <taxon>Vibrionaceae</taxon>
        <taxon>Photobacterium</taxon>
    </lineage>
</organism>
<evidence type="ECO:0000256" key="10">
    <source>
        <dbReference type="ARBA" id="ARBA00049183"/>
    </source>
</evidence>
<dbReference type="UniPathway" id="UPA00958"/>
<keyword evidence="6" id="KW-0472">Membrane</keyword>
<dbReference type="GO" id="GO:0009244">
    <property type="term" value="P:lipopolysaccharide core region biosynthetic process"/>
    <property type="evidence" value="ECO:0007669"/>
    <property type="project" value="UniProtKB-UniRule"/>
</dbReference>
<evidence type="ECO:0000256" key="9">
    <source>
        <dbReference type="ARBA" id="ARBA00031445"/>
    </source>
</evidence>
<keyword evidence="8" id="KW-0735">Signal-anchor</keyword>
<dbReference type="PANTHER" id="PTHR42755">
    <property type="entry name" value="3-DEOXY-MANNO-OCTULOSONATE CYTIDYLYLTRANSFERASE"/>
    <property type="match status" value="1"/>
</dbReference>
<protein>
    <recommendedName>
        <fullName evidence="5 13">3-deoxy-D-manno-octulosonic acid transferase</fullName>
        <shortName evidence="13">Kdo transferase</shortName>
        <ecNumber evidence="4 13">2.4.99.12</ecNumber>
    </recommendedName>
    <alternativeName>
        <fullName evidence="9 13">Lipid IV(A) 3-deoxy-D-manno-octulosonic acid transferase</fullName>
    </alternativeName>
</protein>
<dbReference type="InterPro" id="IPR038107">
    <property type="entry name" value="Glycos_transf_N_sf"/>
</dbReference>
<comment type="function">
    <text evidence="13">Involved in lipopolysaccharide (LPS) biosynthesis. Catalyzes the transfer of 3-deoxy-D-manno-octulosonate (Kdo) residue(s) from CMP-Kdo to lipid IV(A), the tetraacyldisaccharide-1,4'-bisphosphate precursor of lipid A.</text>
</comment>
<feature type="site" description="Transition state stabilizer" evidence="12">
    <location>
        <position position="208"/>
    </location>
</feature>
<dbReference type="GO" id="GO:0005886">
    <property type="term" value="C:plasma membrane"/>
    <property type="evidence" value="ECO:0007669"/>
    <property type="project" value="UniProtKB-SubCell"/>
</dbReference>
<dbReference type="InterPro" id="IPR007507">
    <property type="entry name" value="Glycos_transf_N"/>
</dbReference>
<dbReference type="Proteomes" id="UP000027192">
    <property type="component" value="Unassembled WGS sequence"/>
</dbReference>
<dbReference type="InterPro" id="IPR001296">
    <property type="entry name" value="Glyco_trans_1"/>
</dbReference>
<dbReference type="STRING" id="1654360.EA58_16245"/>
<dbReference type="OrthoDB" id="9789797at2"/>
<dbReference type="InterPro" id="IPR039901">
    <property type="entry name" value="Kdotransferase"/>
</dbReference>
<dbReference type="GO" id="GO:0043842">
    <property type="term" value="F:Kdo transferase activity"/>
    <property type="evidence" value="ECO:0007669"/>
    <property type="project" value="UniProtKB-EC"/>
</dbReference>
<proteinExistence type="inferred from homology"/>
<comment type="catalytic activity">
    <reaction evidence="10 13">
        <text>lipid IVA (E. coli) + CMP-3-deoxy-beta-D-manno-octulosonate = alpha-Kdo-(2-&gt;6)-lipid IVA (E. coli) + CMP + H(+)</text>
        <dbReference type="Rhea" id="RHEA:28066"/>
        <dbReference type="ChEBI" id="CHEBI:15378"/>
        <dbReference type="ChEBI" id="CHEBI:58603"/>
        <dbReference type="ChEBI" id="CHEBI:60364"/>
        <dbReference type="ChEBI" id="CHEBI:60377"/>
        <dbReference type="ChEBI" id="CHEBI:85987"/>
        <dbReference type="EC" id="2.4.99.12"/>
    </reaction>
</comment>
<evidence type="ECO:0000313" key="17">
    <source>
        <dbReference type="Proteomes" id="UP000027192"/>
    </source>
</evidence>
<feature type="site" description="Transition state stabilizer" evidence="12">
    <location>
        <position position="130"/>
    </location>
</feature>
<comment type="pathway">
    <text evidence="2 13">Bacterial outer membrane biogenesis; LPS core biosynthesis.</text>
</comment>
<dbReference type="Gene3D" id="3.40.50.11720">
    <property type="entry name" value="3-Deoxy-D-manno-octulosonic-acid transferase, N-terminal domain"/>
    <property type="match status" value="1"/>
</dbReference>
<evidence type="ECO:0000256" key="12">
    <source>
        <dbReference type="PIRSR" id="PIRSR639901-2"/>
    </source>
</evidence>
<name>A0A066RTH9_9GAMM</name>
<comment type="caution">
    <text evidence="16">The sequence shown here is derived from an EMBL/GenBank/DDBJ whole genome shotgun (WGS) entry which is preliminary data.</text>
</comment>
<dbReference type="Pfam" id="PF00534">
    <property type="entry name" value="Glycos_transf_1"/>
    <property type="match status" value="1"/>
</dbReference>
<reference evidence="16 17" key="1">
    <citation type="submission" date="2014-04" db="EMBL/GenBank/DDBJ databases">
        <title>Draft genome sequence of Photobacterium halotolerans S2753: a solonamide, ngercheumicin and holomycin producer.</title>
        <authorList>
            <person name="Machado H.R."/>
            <person name="Gram L."/>
        </authorList>
    </citation>
    <scope>NUCLEOTIDE SEQUENCE [LARGE SCALE GENOMIC DNA]</scope>
    <source>
        <strain evidence="16 17">S2753</strain>
    </source>
</reference>
<dbReference type="Gene3D" id="3.40.50.2000">
    <property type="entry name" value="Glycogen Phosphorylase B"/>
    <property type="match status" value="1"/>
</dbReference>
<evidence type="ECO:0000256" key="3">
    <source>
        <dbReference type="ARBA" id="ARBA00006380"/>
    </source>
</evidence>
<evidence type="ECO:0000256" key="6">
    <source>
        <dbReference type="ARBA" id="ARBA00022519"/>
    </source>
</evidence>
<keyword evidence="7 13" id="KW-0808">Transferase</keyword>
<keyword evidence="13" id="KW-1003">Cell membrane</keyword>
<dbReference type="FunFam" id="3.40.50.11720:FF:000001">
    <property type="entry name" value="3-deoxy-D-manno-octulosonic acid transferase"/>
    <property type="match status" value="1"/>
</dbReference>
<evidence type="ECO:0000259" key="14">
    <source>
        <dbReference type="Pfam" id="PF00534"/>
    </source>
</evidence>
<keyword evidence="6" id="KW-0997">Cell inner membrane</keyword>
<dbReference type="EMBL" id="JMIB01000030">
    <property type="protein sequence ID" value="KDM90658.1"/>
    <property type="molecule type" value="Genomic_DNA"/>
</dbReference>
<dbReference type="EC" id="2.4.99.12" evidence="4 13"/>
<comment type="subcellular location">
    <subcellularLocation>
        <location evidence="1">Cell inner membrane</location>
        <topology evidence="1">Single-pass membrane protein</topology>
        <orientation evidence="1">Cytoplasmic side</orientation>
    </subcellularLocation>
    <subcellularLocation>
        <location evidence="13">Cell membrane</location>
    </subcellularLocation>
</comment>
<evidence type="ECO:0000256" key="5">
    <source>
        <dbReference type="ARBA" id="ARBA00019077"/>
    </source>
</evidence>
<keyword evidence="17" id="KW-1185">Reference proteome</keyword>
<evidence type="ECO:0000256" key="1">
    <source>
        <dbReference type="ARBA" id="ARBA00004388"/>
    </source>
</evidence>
<dbReference type="GO" id="GO:0009245">
    <property type="term" value="P:lipid A biosynthetic process"/>
    <property type="evidence" value="ECO:0007669"/>
    <property type="project" value="TreeGrafter"/>
</dbReference>
<keyword evidence="8" id="KW-0812">Transmembrane</keyword>
<keyword evidence="13" id="KW-0448">Lipopolysaccharide biosynthesis</keyword>
<comment type="similarity">
    <text evidence="3">Belongs to the glycosyltransferase group 1 family. Glycosyltransferase 30 subfamily.</text>
</comment>
<dbReference type="RefSeq" id="WP_036754732.1">
    <property type="nucleotide sequence ID" value="NZ_JAGSGC010000013.1"/>
</dbReference>
<evidence type="ECO:0000256" key="13">
    <source>
        <dbReference type="RuleBase" id="RU365103"/>
    </source>
</evidence>
<dbReference type="FunFam" id="3.40.50.2000:FF:000032">
    <property type="entry name" value="3-deoxy-D-manno-octulosonic acid transferase"/>
    <property type="match status" value="1"/>
</dbReference>
<evidence type="ECO:0000259" key="15">
    <source>
        <dbReference type="Pfam" id="PF04413"/>
    </source>
</evidence>
<accession>A0A066RTH9</accession>
<evidence type="ECO:0000256" key="4">
    <source>
        <dbReference type="ARBA" id="ARBA00012621"/>
    </source>
</evidence>
<evidence type="ECO:0000256" key="7">
    <source>
        <dbReference type="ARBA" id="ARBA00022679"/>
    </source>
</evidence>